<proteinExistence type="predicted"/>
<evidence type="ECO:0000313" key="1">
    <source>
        <dbReference type="EMBL" id="GGI62813.1"/>
    </source>
</evidence>
<protein>
    <recommendedName>
        <fullName evidence="3">Plasmid maintenance system killer protein</fullName>
    </recommendedName>
</protein>
<dbReference type="InterPro" id="IPR035093">
    <property type="entry name" value="RelE/ParE_toxin_dom_sf"/>
</dbReference>
<sequence>MKIELRYRTQKLKKLCTDNFKKARKTWGAEIAEALYALIDLLGASSNLQDVNAMQIYNLHSLEGNRAGEYALDIKGRSNSYRLIFIPLNNEVTKENLVMFYKSISIIRIEEVSKHYE</sequence>
<gene>
    <name evidence="1" type="ORF">GCM10011459_06470</name>
</gene>
<name>A0ABQ2C501_9LACO</name>
<dbReference type="SUPFAM" id="SSF143011">
    <property type="entry name" value="RelE-like"/>
    <property type="match status" value="1"/>
</dbReference>
<organism evidence="1 2">
    <name type="scientific">Limosilactobacillus caviae</name>
    <dbReference type="NCBI Taxonomy" id="1769424"/>
    <lineage>
        <taxon>Bacteria</taxon>
        <taxon>Bacillati</taxon>
        <taxon>Bacillota</taxon>
        <taxon>Bacilli</taxon>
        <taxon>Lactobacillales</taxon>
        <taxon>Lactobacillaceae</taxon>
        <taxon>Limosilactobacillus</taxon>
    </lineage>
</organism>
<dbReference type="Gene3D" id="3.30.2310.20">
    <property type="entry name" value="RelE-like"/>
    <property type="match status" value="1"/>
</dbReference>
<keyword evidence="2" id="KW-1185">Reference proteome</keyword>
<reference evidence="2" key="1">
    <citation type="journal article" date="2019" name="Int. J. Syst. Evol. Microbiol.">
        <title>The Global Catalogue of Microorganisms (GCM) 10K type strain sequencing project: providing services to taxonomists for standard genome sequencing and annotation.</title>
        <authorList>
            <consortium name="The Broad Institute Genomics Platform"/>
            <consortium name="The Broad Institute Genome Sequencing Center for Infectious Disease"/>
            <person name="Wu L."/>
            <person name="Ma J."/>
        </authorList>
    </citation>
    <scope>NUCLEOTIDE SEQUENCE [LARGE SCALE GENOMIC DNA]</scope>
    <source>
        <strain evidence="2">CCM 8609</strain>
    </source>
</reference>
<dbReference type="EMBL" id="BMDS01000002">
    <property type="protein sequence ID" value="GGI62813.1"/>
    <property type="molecule type" value="Genomic_DNA"/>
</dbReference>
<accession>A0ABQ2C501</accession>
<dbReference type="Proteomes" id="UP000603295">
    <property type="component" value="Unassembled WGS sequence"/>
</dbReference>
<evidence type="ECO:0000313" key="2">
    <source>
        <dbReference type="Proteomes" id="UP000603295"/>
    </source>
</evidence>
<evidence type="ECO:0008006" key="3">
    <source>
        <dbReference type="Google" id="ProtNLM"/>
    </source>
</evidence>
<comment type="caution">
    <text evidence="1">The sequence shown here is derived from an EMBL/GenBank/DDBJ whole genome shotgun (WGS) entry which is preliminary data.</text>
</comment>